<dbReference type="GO" id="GO:0008889">
    <property type="term" value="F:glycerophosphodiester phosphodiesterase activity"/>
    <property type="evidence" value="ECO:0007669"/>
    <property type="project" value="UniProtKB-EC"/>
</dbReference>
<evidence type="ECO:0000259" key="9">
    <source>
        <dbReference type="PROSITE" id="PS51704"/>
    </source>
</evidence>
<evidence type="ECO:0000256" key="8">
    <source>
        <dbReference type="SAM" id="SignalP"/>
    </source>
</evidence>
<dbReference type="Gene3D" id="3.20.20.190">
    <property type="entry name" value="Phosphatidylinositol (PI) phosphodiesterase"/>
    <property type="match status" value="1"/>
</dbReference>
<proteinExistence type="inferred from homology"/>
<dbReference type="SUPFAM" id="SSF51695">
    <property type="entry name" value="PLC-like phosphodiesterases"/>
    <property type="match status" value="1"/>
</dbReference>
<dbReference type="EC" id="3.1.4.46" evidence="2"/>
<dbReference type="AlphaFoldDB" id="A0AAN7GMX3"/>
<evidence type="ECO:0000313" key="11">
    <source>
        <dbReference type="Proteomes" id="UP001345219"/>
    </source>
</evidence>
<comment type="similarity">
    <text evidence="1">Belongs to the glycerophosphoryl diester phosphodiesterase family.</text>
</comment>
<dbReference type="InterPro" id="IPR017946">
    <property type="entry name" value="PLC-like_Pdiesterase_TIM-brl"/>
</dbReference>
<keyword evidence="5" id="KW-0378">Hydrolase</keyword>
<dbReference type="Proteomes" id="UP001345219">
    <property type="component" value="Chromosome 10"/>
</dbReference>
<dbReference type="GO" id="GO:0006071">
    <property type="term" value="P:glycerol metabolic process"/>
    <property type="evidence" value="ECO:0007669"/>
    <property type="project" value="UniProtKB-KW"/>
</dbReference>
<gene>
    <name evidence="10" type="ORF">SAY87_012097</name>
</gene>
<comment type="caution">
    <text evidence="10">The sequence shown here is derived from an EMBL/GenBank/DDBJ whole genome shotgun (WGS) entry which is preliminary data.</text>
</comment>
<evidence type="ECO:0000256" key="1">
    <source>
        <dbReference type="ARBA" id="ARBA00007277"/>
    </source>
</evidence>
<evidence type="ECO:0000256" key="7">
    <source>
        <dbReference type="ARBA" id="ARBA00047512"/>
    </source>
</evidence>
<evidence type="ECO:0000256" key="2">
    <source>
        <dbReference type="ARBA" id="ARBA00012247"/>
    </source>
</evidence>
<dbReference type="EMBL" id="JAXIOK010000021">
    <property type="protein sequence ID" value="KAK4745785.1"/>
    <property type="molecule type" value="Genomic_DNA"/>
</dbReference>
<keyword evidence="4" id="KW-0319">Glycerol metabolism</keyword>
<evidence type="ECO:0000256" key="6">
    <source>
        <dbReference type="ARBA" id="ARBA00023180"/>
    </source>
</evidence>
<keyword evidence="6" id="KW-0325">Glycoprotein</keyword>
<organism evidence="10 11">
    <name type="scientific">Trapa incisa</name>
    <dbReference type="NCBI Taxonomy" id="236973"/>
    <lineage>
        <taxon>Eukaryota</taxon>
        <taxon>Viridiplantae</taxon>
        <taxon>Streptophyta</taxon>
        <taxon>Embryophyta</taxon>
        <taxon>Tracheophyta</taxon>
        <taxon>Spermatophyta</taxon>
        <taxon>Magnoliopsida</taxon>
        <taxon>eudicotyledons</taxon>
        <taxon>Gunneridae</taxon>
        <taxon>Pentapetalae</taxon>
        <taxon>rosids</taxon>
        <taxon>malvids</taxon>
        <taxon>Myrtales</taxon>
        <taxon>Lythraceae</taxon>
        <taxon>Trapa</taxon>
    </lineage>
</organism>
<dbReference type="PANTHER" id="PTHR43620:SF7">
    <property type="entry name" value="GLYCEROPHOSPHODIESTER PHOSPHODIESTERASE GDPD5-RELATED"/>
    <property type="match status" value="1"/>
</dbReference>
<name>A0AAN7GMX3_9MYRT</name>
<dbReference type="InterPro" id="IPR030395">
    <property type="entry name" value="GP_PDE_dom"/>
</dbReference>
<dbReference type="GO" id="GO:0006629">
    <property type="term" value="P:lipid metabolic process"/>
    <property type="evidence" value="ECO:0007669"/>
    <property type="project" value="InterPro"/>
</dbReference>
<evidence type="ECO:0000256" key="3">
    <source>
        <dbReference type="ARBA" id="ARBA00022729"/>
    </source>
</evidence>
<comment type="catalytic activity">
    <reaction evidence="7">
        <text>a sn-glycero-3-phosphodiester + H2O = an alcohol + sn-glycerol 3-phosphate + H(+)</text>
        <dbReference type="Rhea" id="RHEA:12969"/>
        <dbReference type="ChEBI" id="CHEBI:15377"/>
        <dbReference type="ChEBI" id="CHEBI:15378"/>
        <dbReference type="ChEBI" id="CHEBI:30879"/>
        <dbReference type="ChEBI" id="CHEBI:57597"/>
        <dbReference type="ChEBI" id="CHEBI:83408"/>
        <dbReference type="EC" id="3.1.4.46"/>
    </reaction>
</comment>
<evidence type="ECO:0000313" key="10">
    <source>
        <dbReference type="EMBL" id="KAK4745785.1"/>
    </source>
</evidence>
<evidence type="ECO:0000256" key="4">
    <source>
        <dbReference type="ARBA" id="ARBA00022798"/>
    </source>
</evidence>
<feature type="signal peptide" evidence="8">
    <location>
        <begin position="1"/>
        <end position="24"/>
    </location>
</feature>
<keyword evidence="11" id="KW-1185">Reference proteome</keyword>
<dbReference type="Pfam" id="PF03009">
    <property type="entry name" value="GDPD"/>
    <property type="match status" value="1"/>
</dbReference>
<evidence type="ECO:0000256" key="5">
    <source>
        <dbReference type="ARBA" id="ARBA00022801"/>
    </source>
</evidence>
<dbReference type="PROSITE" id="PS51704">
    <property type="entry name" value="GP_PDE"/>
    <property type="match status" value="1"/>
</dbReference>
<feature type="chain" id="PRO_5042938374" description="glycerophosphodiester phosphodiesterase" evidence="8">
    <location>
        <begin position="25"/>
        <end position="444"/>
    </location>
</feature>
<feature type="domain" description="GP-PDE" evidence="9">
    <location>
        <begin position="38"/>
        <end position="345"/>
    </location>
</feature>
<keyword evidence="3 8" id="KW-0732">Signal</keyword>
<sequence>MRNSFSAVFLELLLLSSVMALASAGEPTKWLTLSGNAPLVIARGGFSGLFPDSSYYAYSFALSVSLPDVVLWCDVQLTKDGAGICSSYLTLENSTSIGAIFSGKENSYVVNGVTTKGWFSIDFTLDDLANVYLQIVHLKYSILKSQLPQGLKGSQFLAIITFLCKCLICMILQFTESLFLFYVQNAAYLAKNQGLSVTDAVLDILEKAGYSNQTTMKVMIQSTNSSVLTKIKKNGNYELVYEIDETIEDVANSTVGDIKSFAHSVVISKSSIQPTTALYTKMMTDTITKLQAFKLPVYVKLFSNEFVSQAWDFFSDATVEINFFVMGSGVDGLITDFPKTAAAYKKNKCLGQGEKTPSYMAPIQPGSLLELIPNIALPPALPPLAILTSSGVDEPPLPAISVKAPVSVPATPAPAPSGSSKPEISTPAFMAGFPFLLAYLLLLL</sequence>
<reference evidence="10 11" key="1">
    <citation type="journal article" date="2023" name="Hortic Res">
        <title>Pangenome of water caltrop reveals structural variations and asymmetric subgenome divergence after allopolyploidization.</title>
        <authorList>
            <person name="Zhang X."/>
            <person name="Chen Y."/>
            <person name="Wang L."/>
            <person name="Yuan Y."/>
            <person name="Fang M."/>
            <person name="Shi L."/>
            <person name="Lu R."/>
            <person name="Comes H.P."/>
            <person name="Ma Y."/>
            <person name="Chen Y."/>
            <person name="Huang G."/>
            <person name="Zhou Y."/>
            <person name="Zheng Z."/>
            <person name="Qiu Y."/>
        </authorList>
    </citation>
    <scope>NUCLEOTIDE SEQUENCE [LARGE SCALE GENOMIC DNA]</scope>
    <source>
        <tissue evidence="10">Roots</tissue>
    </source>
</reference>
<dbReference type="FunFam" id="3.20.20.190:FF:000011">
    <property type="entry name" value="Glycerophosphodiester phosphodiesterase GDPDL3"/>
    <property type="match status" value="1"/>
</dbReference>
<accession>A0AAN7GMX3</accession>
<dbReference type="PANTHER" id="PTHR43620">
    <property type="entry name" value="GLYCEROPHOSPHORYL DIESTER PHOSPHODIESTERASE"/>
    <property type="match status" value="1"/>
</dbReference>
<protein>
    <recommendedName>
        <fullName evidence="2">glycerophosphodiester phosphodiesterase</fullName>
        <ecNumber evidence="2">3.1.4.46</ecNumber>
    </recommendedName>
</protein>